<proteinExistence type="predicted"/>
<evidence type="ECO:0000256" key="1">
    <source>
        <dbReference type="SAM" id="MobiDB-lite"/>
    </source>
</evidence>
<keyword evidence="3" id="KW-1185">Reference proteome</keyword>
<organism evidence="2 3">
    <name type="scientific">Ceraceosorus bombacis</name>
    <dbReference type="NCBI Taxonomy" id="401625"/>
    <lineage>
        <taxon>Eukaryota</taxon>
        <taxon>Fungi</taxon>
        <taxon>Dikarya</taxon>
        <taxon>Basidiomycota</taxon>
        <taxon>Ustilaginomycotina</taxon>
        <taxon>Exobasidiomycetes</taxon>
        <taxon>Ceraceosorales</taxon>
        <taxon>Ceraceosoraceae</taxon>
        <taxon>Ceraceosorus</taxon>
    </lineage>
</organism>
<evidence type="ECO:0000313" key="2">
    <source>
        <dbReference type="EMBL" id="CEH16937.1"/>
    </source>
</evidence>
<dbReference type="Proteomes" id="UP000054845">
    <property type="component" value="Unassembled WGS sequence"/>
</dbReference>
<protein>
    <submittedName>
        <fullName evidence="2">Uncharacterized protein</fullName>
    </submittedName>
</protein>
<name>A0A0P1BLC3_9BASI</name>
<accession>A0A0P1BLC3</accession>
<dbReference type="EMBL" id="CCYA01000253">
    <property type="protein sequence ID" value="CEH16937.1"/>
    <property type="molecule type" value="Genomic_DNA"/>
</dbReference>
<reference evidence="3" key="1">
    <citation type="submission" date="2014-09" db="EMBL/GenBank/DDBJ databases">
        <authorList>
            <person name="Sharma Rahul"/>
            <person name="Thines Marco"/>
        </authorList>
    </citation>
    <scope>NUCLEOTIDE SEQUENCE [LARGE SCALE GENOMIC DNA]</scope>
</reference>
<sequence>MVQCLEAVWCTILETFQHLTAFSNAKARAGLPPTPTGVNSNACQGVNVIDPSFSYEEERSTLSPELATILTELQAAVKARDQEPSSLTQAEVVRLKSLYHDQVAKLVQAAGFTARGKEICPGYWELTNFFKLDLDTEGVESLRSHPQVTWPHKDVCLVPVSMMFAPSAPFDVEKDMCARHGLRMQILFQGFHLVVYRKQNILRLRAGALRTWDPSFSYEEERSTLNPKLTTILTKLQATVKARDQEPDSLAQAKVIRLKSLYHDQVAKLVQAAVCSPRAEDADPLPRLPPSSLERRTSYDSALVH</sequence>
<dbReference type="AlphaFoldDB" id="A0A0P1BLC3"/>
<evidence type="ECO:0000313" key="3">
    <source>
        <dbReference type="Proteomes" id="UP000054845"/>
    </source>
</evidence>
<feature type="region of interest" description="Disordered" evidence="1">
    <location>
        <begin position="280"/>
        <end position="305"/>
    </location>
</feature>